<dbReference type="EMBL" id="CP158367">
    <property type="protein sequence ID" value="XBX75577.1"/>
    <property type="molecule type" value="Genomic_DNA"/>
</dbReference>
<proteinExistence type="predicted"/>
<dbReference type="SUPFAM" id="SSF58104">
    <property type="entry name" value="Methyl-accepting chemotaxis protein (MCP) signaling domain"/>
    <property type="match status" value="1"/>
</dbReference>
<dbReference type="Pfam" id="PF00015">
    <property type="entry name" value="MCPsignal"/>
    <property type="match status" value="1"/>
</dbReference>
<evidence type="ECO:0000259" key="3">
    <source>
        <dbReference type="PROSITE" id="PS50111"/>
    </source>
</evidence>
<evidence type="ECO:0000256" key="1">
    <source>
        <dbReference type="ARBA" id="ARBA00023224"/>
    </source>
</evidence>
<name>A0AAU7VNE0_9FIRM</name>
<feature type="domain" description="Methyl-accepting transducer" evidence="3">
    <location>
        <begin position="155"/>
        <end position="275"/>
    </location>
</feature>
<reference evidence="4" key="1">
    <citation type="journal article" date="2013" name="Extremophiles">
        <title>Proteinivorax tanatarense gen. nov., sp. nov., an anaerobic, haloalkaliphilic, proteolytic bacterium isolated from a decaying algal bloom, and proposal of Proteinivoraceae fam. nov.</title>
        <authorList>
            <person name="Kevbrin V."/>
            <person name="Boltyanskaya Y."/>
            <person name="Zhilina T."/>
            <person name="Kolganova T."/>
            <person name="Lavrentjeva E."/>
            <person name="Kuznetsov B."/>
        </authorList>
    </citation>
    <scope>NUCLEOTIDE SEQUENCE</scope>
    <source>
        <strain evidence="4">Z-910T</strain>
    </source>
</reference>
<keyword evidence="1 2" id="KW-0807">Transducer</keyword>
<dbReference type="PANTHER" id="PTHR32089">
    <property type="entry name" value="METHYL-ACCEPTING CHEMOTAXIS PROTEIN MCPB"/>
    <property type="match status" value="1"/>
</dbReference>
<dbReference type="PANTHER" id="PTHR32089:SF112">
    <property type="entry name" value="LYSOZYME-LIKE PROTEIN-RELATED"/>
    <property type="match status" value="1"/>
</dbReference>
<evidence type="ECO:0000256" key="2">
    <source>
        <dbReference type="PROSITE-ProRule" id="PRU00284"/>
    </source>
</evidence>
<reference evidence="4" key="2">
    <citation type="submission" date="2024-06" db="EMBL/GenBank/DDBJ databases">
        <authorList>
            <person name="Petrova K.O."/>
            <person name="Toshchakov S.V."/>
            <person name="Boltjanskaja Y.V."/>
            <person name="Kevbrin V."/>
        </authorList>
    </citation>
    <scope>NUCLEOTIDE SEQUENCE</scope>
    <source>
        <strain evidence="4">Z-910T</strain>
    </source>
</reference>
<protein>
    <submittedName>
        <fullName evidence="4">Methyl-accepting chemotaxis protein</fullName>
    </submittedName>
</protein>
<dbReference type="AlphaFoldDB" id="A0AAU7VNE0"/>
<dbReference type="InterPro" id="IPR004089">
    <property type="entry name" value="MCPsignal_dom"/>
</dbReference>
<dbReference type="SMART" id="SM00283">
    <property type="entry name" value="MA"/>
    <property type="match status" value="1"/>
</dbReference>
<dbReference type="GO" id="GO:0016020">
    <property type="term" value="C:membrane"/>
    <property type="evidence" value="ECO:0007669"/>
    <property type="project" value="InterPro"/>
</dbReference>
<dbReference type="PROSITE" id="PS50111">
    <property type="entry name" value="CHEMOTAXIS_TRANSDUC_2"/>
    <property type="match status" value="1"/>
</dbReference>
<dbReference type="GO" id="GO:0007165">
    <property type="term" value="P:signal transduction"/>
    <property type="evidence" value="ECO:0007669"/>
    <property type="project" value="UniProtKB-KW"/>
</dbReference>
<sequence>MEPIIKSFVDVAPFINKLTTSDFAVSVCDLNGCVSYIPSDKLNHGLKPGQPHVEGSTAQKCLNKKQRIIQRVNKDVFGFPYIAIAIPLYNNHQKLVGVVSFAETVDKQQVLIGAAEKLKKTMENLGIYTNDISTTVNNTAKVGSDLNEAFKQSIEKIQQTDRVLGFIKEISNQTNLLGLNAAIEAARVGEQGRGFGVVADETRKLSSKTNDYVLTVEAILGEINQSKSEIEGQVEKLLKVCQLQQKYIESITEVMCDVTDLSDSLYKQAQKLSEN</sequence>
<organism evidence="4">
    <name type="scientific">Proteinivorax tanatarense</name>
    <dbReference type="NCBI Taxonomy" id="1260629"/>
    <lineage>
        <taxon>Bacteria</taxon>
        <taxon>Bacillati</taxon>
        <taxon>Bacillota</taxon>
        <taxon>Clostridia</taxon>
        <taxon>Eubacteriales</taxon>
        <taxon>Proteinivoracaceae</taxon>
        <taxon>Proteinivorax</taxon>
    </lineage>
</organism>
<gene>
    <name evidence="4" type="ORF">PRVXT_000716</name>
</gene>
<accession>A0AAU7VNE0</accession>
<evidence type="ECO:0000313" key="4">
    <source>
        <dbReference type="EMBL" id="XBX75577.1"/>
    </source>
</evidence>
<dbReference type="Gene3D" id="1.10.287.950">
    <property type="entry name" value="Methyl-accepting chemotaxis protein"/>
    <property type="match status" value="1"/>
</dbReference>